<feature type="region of interest" description="Disordered" evidence="1">
    <location>
        <begin position="55"/>
        <end position="96"/>
    </location>
</feature>
<evidence type="ECO:0000256" key="2">
    <source>
        <dbReference type="SAM" id="Phobius"/>
    </source>
</evidence>
<protein>
    <submittedName>
        <fullName evidence="3">Membrane protein</fullName>
    </submittedName>
</protein>
<dbReference type="EMBL" id="JAGGLB010000014">
    <property type="protein sequence ID" value="MBP1992668.1"/>
    <property type="molecule type" value="Genomic_DNA"/>
</dbReference>
<feature type="transmembrane region" description="Helical" evidence="2">
    <location>
        <begin position="186"/>
        <end position="209"/>
    </location>
</feature>
<feature type="transmembrane region" description="Helical" evidence="2">
    <location>
        <begin position="154"/>
        <end position="174"/>
    </location>
</feature>
<keyword evidence="2" id="KW-1133">Transmembrane helix</keyword>
<comment type="caution">
    <text evidence="3">The sequence shown here is derived from an EMBL/GenBank/DDBJ whole genome shotgun (WGS) entry which is preliminary data.</text>
</comment>
<feature type="transmembrane region" description="Helical" evidence="2">
    <location>
        <begin position="127"/>
        <end position="148"/>
    </location>
</feature>
<evidence type="ECO:0000313" key="4">
    <source>
        <dbReference type="Proteomes" id="UP001519287"/>
    </source>
</evidence>
<proteinExistence type="predicted"/>
<evidence type="ECO:0000256" key="1">
    <source>
        <dbReference type="SAM" id="MobiDB-lite"/>
    </source>
</evidence>
<keyword evidence="2" id="KW-0472">Membrane</keyword>
<keyword evidence="4" id="KW-1185">Reference proteome</keyword>
<dbReference type="RefSeq" id="WP_209973854.1">
    <property type="nucleotide sequence ID" value="NZ_JAGGLB010000014.1"/>
</dbReference>
<keyword evidence="2" id="KW-0812">Transmembrane</keyword>
<gene>
    <name evidence="3" type="ORF">J2Z66_004277</name>
</gene>
<dbReference type="Proteomes" id="UP001519287">
    <property type="component" value="Unassembled WGS sequence"/>
</dbReference>
<accession>A0ABS4IYR9</accession>
<feature type="compositionally biased region" description="Basic and acidic residues" evidence="1">
    <location>
        <begin position="76"/>
        <end position="89"/>
    </location>
</feature>
<reference evidence="3 4" key="1">
    <citation type="submission" date="2021-03" db="EMBL/GenBank/DDBJ databases">
        <title>Genomic Encyclopedia of Type Strains, Phase IV (KMG-IV): sequencing the most valuable type-strain genomes for metagenomic binning, comparative biology and taxonomic classification.</title>
        <authorList>
            <person name="Goeker M."/>
        </authorList>
    </citation>
    <scope>NUCLEOTIDE SEQUENCE [LARGE SCALE GENOMIC DNA]</scope>
    <source>
        <strain evidence="3 4">DSM 26048</strain>
    </source>
</reference>
<dbReference type="Pfam" id="PF22564">
    <property type="entry name" value="HAAS"/>
    <property type="match status" value="1"/>
</dbReference>
<feature type="compositionally biased region" description="Pro residues" evidence="1">
    <location>
        <begin position="64"/>
        <end position="73"/>
    </location>
</feature>
<sequence>MSKGDYFKELAYRLRGLPERERQNILSVYEELFQKAVENGKLEEEIAESLGYPRVPNWDAAREPQPPSAPPQSAPRFDKATAPKTDPRVDPYSNPKFDPHYNAQYNPYAEPGSHDLRPYPSKTESGFKAIISSIALGFFNLIFVLGPFAGLCGVIIALYAVSAALLITPVLAVIGSITSNSMDDMLLLGAAMLALFGVGLLFSLFTVWFSKLFIKLTGKYIRFNIKIIKGA</sequence>
<name>A0ABS4IYR9_9BACL</name>
<evidence type="ECO:0000313" key="3">
    <source>
        <dbReference type="EMBL" id="MBP1992668.1"/>
    </source>
</evidence>
<organism evidence="3 4">
    <name type="scientific">Paenibacillus eucommiae</name>
    <dbReference type="NCBI Taxonomy" id="1355755"/>
    <lineage>
        <taxon>Bacteria</taxon>
        <taxon>Bacillati</taxon>
        <taxon>Bacillota</taxon>
        <taxon>Bacilli</taxon>
        <taxon>Bacillales</taxon>
        <taxon>Paenibacillaceae</taxon>
        <taxon>Paenibacillus</taxon>
    </lineage>
</organism>